<feature type="compositionally biased region" description="Acidic residues" evidence="1">
    <location>
        <begin position="364"/>
        <end position="379"/>
    </location>
</feature>
<dbReference type="Gene3D" id="1.20.1270.280">
    <property type="match status" value="1"/>
</dbReference>
<dbReference type="PANTHER" id="PTHR46961:SF21">
    <property type="entry name" value="LOW QUALITY PROTEIN: DYNEIN BETA CHAIN, FLAGELLAR OUTER ARM-LIKE"/>
    <property type="match status" value="1"/>
</dbReference>
<dbReference type="AlphaFoldDB" id="A0A8S3ZYG8"/>
<sequence length="430" mass="48572">VTTQTGISIAQLRSALDICLEQLPPLLDLGDVSQLMEVRCDLSDNPSNNNRRSDEGSLESRKIGCVLFQECLWMNEILCNIRRDIHDLQMNLVGGPGALPQRLFSTACSLQEEQIPVTWVHPNCQPCTHSLLSWLEDLKKRHEQFTTWVQCGLVPKVVEGQLRDFMLTSSLSSVWLGGLVCPQAVLTAIRQEKATLAGVSLCDVNFECVVLKSDTQNELSDSGIHVTDLMLENASWDYETNSLKDSEDAGYTCLRDIYLKPVIKTGSGIFSGDQDTLKPWGLGYAGDSSQMLPGVCDLPVFMNKSRQVQVWSFPVKCPQPEKWILAHAAFILDSDQPYKECKKSKNHQLRQRLHPSVNSNQEEEKAEDEEESREEDDSSEANIDYSEEESSRSSHLSQNIMFPQRSPLPEEFRLHREMPIQSKQNEEEVK</sequence>
<dbReference type="OrthoDB" id="14187at2759"/>
<keyword evidence="4" id="KW-1185">Reference proteome</keyword>
<evidence type="ECO:0000313" key="4">
    <source>
        <dbReference type="Proteomes" id="UP000678393"/>
    </source>
</evidence>
<accession>A0A8S3ZYG8</accession>
<dbReference type="GO" id="GO:0045505">
    <property type="term" value="F:dynein intermediate chain binding"/>
    <property type="evidence" value="ECO:0007669"/>
    <property type="project" value="InterPro"/>
</dbReference>
<dbReference type="InterPro" id="IPR043160">
    <property type="entry name" value="Dynein_C_barrel"/>
</dbReference>
<dbReference type="Gene3D" id="3.10.490.20">
    <property type="match status" value="1"/>
</dbReference>
<comment type="caution">
    <text evidence="3">The sequence shown here is derived from an EMBL/GenBank/DDBJ whole genome shotgun (WGS) entry which is preliminary data.</text>
</comment>
<dbReference type="InterPro" id="IPR041228">
    <property type="entry name" value="Dynein_C"/>
</dbReference>
<feature type="domain" description="Dynein heavy chain C-terminal" evidence="2">
    <location>
        <begin position="57"/>
        <end position="331"/>
    </location>
</feature>
<proteinExistence type="predicted"/>
<feature type="compositionally biased region" description="Basic residues" evidence="1">
    <location>
        <begin position="344"/>
        <end position="353"/>
    </location>
</feature>
<gene>
    <name evidence="3" type="ORF">CUNI_LOCUS17424</name>
</gene>
<dbReference type="EMBL" id="CAJHNH020004891">
    <property type="protein sequence ID" value="CAG5131866.1"/>
    <property type="molecule type" value="Genomic_DNA"/>
</dbReference>
<feature type="non-terminal residue" evidence="3">
    <location>
        <position position="430"/>
    </location>
</feature>
<protein>
    <recommendedName>
        <fullName evidence="2">Dynein heavy chain C-terminal domain-containing protein</fullName>
    </recommendedName>
</protein>
<dbReference type="GO" id="GO:0051959">
    <property type="term" value="F:dynein light intermediate chain binding"/>
    <property type="evidence" value="ECO:0007669"/>
    <property type="project" value="InterPro"/>
</dbReference>
<feature type="region of interest" description="Disordered" evidence="1">
    <location>
        <begin position="343"/>
        <end position="430"/>
    </location>
</feature>
<dbReference type="Pfam" id="PF18199">
    <property type="entry name" value="Dynein_C"/>
    <property type="match status" value="1"/>
</dbReference>
<dbReference type="GO" id="GO:0030286">
    <property type="term" value="C:dynein complex"/>
    <property type="evidence" value="ECO:0007669"/>
    <property type="project" value="InterPro"/>
</dbReference>
<dbReference type="PANTHER" id="PTHR46961">
    <property type="entry name" value="DYNEIN HEAVY CHAIN 1, AXONEMAL-LIKE PROTEIN"/>
    <property type="match status" value="1"/>
</dbReference>
<evidence type="ECO:0000256" key="1">
    <source>
        <dbReference type="SAM" id="MobiDB-lite"/>
    </source>
</evidence>
<name>A0A8S3ZYG8_9EUPU</name>
<evidence type="ECO:0000259" key="2">
    <source>
        <dbReference type="Pfam" id="PF18199"/>
    </source>
</evidence>
<organism evidence="3 4">
    <name type="scientific">Candidula unifasciata</name>
    <dbReference type="NCBI Taxonomy" id="100452"/>
    <lineage>
        <taxon>Eukaryota</taxon>
        <taxon>Metazoa</taxon>
        <taxon>Spiralia</taxon>
        <taxon>Lophotrochozoa</taxon>
        <taxon>Mollusca</taxon>
        <taxon>Gastropoda</taxon>
        <taxon>Heterobranchia</taxon>
        <taxon>Euthyneura</taxon>
        <taxon>Panpulmonata</taxon>
        <taxon>Eupulmonata</taxon>
        <taxon>Stylommatophora</taxon>
        <taxon>Helicina</taxon>
        <taxon>Helicoidea</taxon>
        <taxon>Geomitridae</taxon>
        <taxon>Candidula</taxon>
    </lineage>
</organism>
<dbReference type="Proteomes" id="UP000678393">
    <property type="component" value="Unassembled WGS sequence"/>
</dbReference>
<evidence type="ECO:0000313" key="3">
    <source>
        <dbReference type="EMBL" id="CAG5131866.1"/>
    </source>
</evidence>
<dbReference type="GO" id="GO:0007018">
    <property type="term" value="P:microtubule-based movement"/>
    <property type="evidence" value="ECO:0007669"/>
    <property type="project" value="InterPro"/>
</dbReference>
<reference evidence="3" key="1">
    <citation type="submission" date="2021-04" db="EMBL/GenBank/DDBJ databases">
        <authorList>
            <consortium name="Molecular Ecology Group"/>
        </authorList>
    </citation>
    <scope>NUCLEOTIDE SEQUENCE</scope>
</reference>
<feature type="compositionally biased region" description="Basic and acidic residues" evidence="1">
    <location>
        <begin position="408"/>
        <end position="430"/>
    </location>
</feature>
<dbReference type="InterPro" id="IPR026983">
    <property type="entry name" value="DHC"/>
</dbReference>